<keyword evidence="7" id="KW-0408">Iron</keyword>
<evidence type="ECO:0000313" key="11">
    <source>
        <dbReference type="EMBL" id="QPC82253.1"/>
    </source>
</evidence>
<evidence type="ECO:0000259" key="10">
    <source>
        <dbReference type="PROSITE" id="PS50893"/>
    </source>
</evidence>
<keyword evidence="6 11" id="KW-0067">ATP-binding</keyword>
<dbReference type="CDD" id="cd03214">
    <property type="entry name" value="ABC_Iron-Siderophores_B12_Hemin"/>
    <property type="match status" value="1"/>
</dbReference>
<evidence type="ECO:0000256" key="4">
    <source>
        <dbReference type="ARBA" id="ARBA00022496"/>
    </source>
</evidence>
<dbReference type="InterPro" id="IPR051535">
    <property type="entry name" value="Siderophore_ABC-ATPase"/>
</dbReference>
<dbReference type="RefSeq" id="WP_195170322.1">
    <property type="nucleotide sequence ID" value="NZ_CP062983.1"/>
</dbReference>
<evidence type="ECO:0000256" key="6">
    <source>
        <dbReference type="ARBA" id="ARBA00022840"/>
    </source>
</evidence>
<dbReference type="EMBL" id="CP062983">
    <property type="protein sequence ID" value="QPC82253.1"/>
    <property type="molecule type" value="Genomic_DNA"/>
</dbReference>
<gene>
    <name evidence="11" type="ORF">G4Y79_21630</name>
</gene>
<dbReference type="Pfam" id="PF00005">
    <property type="entry name" value="ABC_tran"/>
    <property type="match status" value="1"/>
</dbReference>
<dbReference type="GO" id="GO:0016887">
    <property type="term" value="F:ATP hydrolysis activity"/>
    <property type="evidence" value="ECO:0007669"/>
    <property type="project" value="InterPro"/>
</dbReference>
<evidence type="ECO:0000256" key="8">
    <source>
        <dbReference type="ARBA" id="ARBA00023065"/>
    </source>
</evidence>
<comment type="subcellular location">
    <subcellularLocation>
        <location evidence="1">Cell membrane</location>
        <topology evidence="1">Peripheral membrane protein</topology>
    </subcellularLocation>
</comment>
<keyword evidence="4" id="KW-0410">Iron transport</keyword>
<name>A0A7S8E8J4_9CHLR</name>
<dbReference type="GO" id="GO:0005886">
    <property type="term" value="C:plasma membrane"/>
    <property type="evidence" value="ECO:0007669"/>
    <property type="project" value="UniProtKB-SubCell"/>
</dbReference>
<dbReference type="KEGG" id="pmet:G4Y79_21630"/>
<dbReference type="Gene3D" id="3.40.50.300">
    <property type="entry name" value="P-loop containing nucleotide triphosphate hydrolases"/>
    <property type="match status" value="1"/>
</dbReference>
<keyword evidence="3" id="KW-1003">Cell membrane</keyword>
<protein>
    <submittedName>
        <fullName evidence="11">ABC transporter ATP-binding protein</fullName>
    </submittedName>
</protein>
<dbReference type="GO" id="GO:0006826">
    <property type="term" value="P:iron ion transport"/>
    <property type="evidence" value="ECO:0007669"/>
    <property type="project" value="UniProtKB-KW"/>
</dbReference>
<feature type="domain" description="ABC transporter" evidence="10">
    <location>
        <begin position="9"/>
        <end position="250"/>
    </location>
</feature>
<dbReference type="SMART" id="SM00382">
    <property type="entry name" value="AAA"/>
    <property type="match status" value="1"/>
</dbReference>
<proteinExistence type="predicted"/>
<dbReference type="AlphaFoldDB" id="A0A7S8E8J4"/>
<dbReference type="InterPro" id="IPR003439">
    <property type="entry name" value="ABC_transporter-like_ATP-bd"/>
</dbReference>
<keyword evidence="9" id="KW-0472">Membrane</keyword>
<dbReference type="InterPro" id="IPR003593">
    <property type="entry name" value="AAA+_ATPase"/>
</dbReference>
<keyword evidence="2" id="KW-0813">Transport</keyword>
<dbReference type="InterPro" id="IPR027417">
    <property type="entry name" value="P-loop_NTPase"/>
</dbReference>
<evidence type="ECO:0000256" key="5">
    <source>
        <dbReference type="ARBA" id="ARBA00022741"/>
    </source>
</evidence>
<accession>A0A7S8E8J4</accession>
<dbReference type="PANTHER" id="PTHR42771">
    <property type="entry name" value="IRON(3+)-HYDROXAMATE IMPORT ATP-BINDING PROTEIN FHUC"/>
    <property type="match status" value="1"/>
</dbReference>
<sequence length="345" mass="37474">MKRTQTPILQTHALAIGYKASRQPAITIAQDLSLHMQRGQLVGLLGPNGAGKSTLMRTIAGMQKPLQGQILLNGADVHQIPAHDLAQHMSIVLTDRPNLGLLNGYALVALGRHPYTNWMGQLSEHDEDVVRWAVEAVGAEDLADKPVMELSDGQRQKLMIARALAQETELILLDEPTAYLDLPRRVEIMALLRHLAHDTGRAILISTHDLDLALRSADRLWLMSGGTIHTGTPEDLVLNGAFEAAFQSEGIAFDRQTGTFSLGTAPHTAVYVGGDGIAATWTRRALERAGYQLATESSASQAIITVTDTLTDGPCWHLHLADETYDVTSIDALLNTLQAHISSDR</sequence>
<dbReference type="Proteomes" id="UP000594468">
    <property type="component" value="Chromosome"/>
</dbReference>
<evidence type="ECO:0000256" key="1">
    <source>
        <dbReference type="ARBA" id="ARBA00004202"/>
    </source>
</evidence>
<dbReference type="PANTHER" id="PTHR42771:SF2">
    <property type="entry name" value="IRON(3+)-HYDROXAMATE IMPORT ATP-BINDING PROTEIN FHUC"/>
    <property type="match status" value="1"/>
</dbReference>
<keyword evidence="12" id="KW-1185">Reference proteome</keyword>
<evidence type="ECO:0000256" key="2">
    <source>
        <dbReference type="ARBA" id="ARBA00022448"/>
    </source>
</evidence>
<dbReference type="GO" id="GO:0005524">
    <property type="term" value="F:ATP binding"/>
    <property type="evidence" value="ECO:0007669"/>
    <property type="project" value="UniProtKB-KW"/>
</dbReference>
<keyword evidence="8" id="KW-0406">Ion transport</keyword>
<keyword evidence="5" id="KW-0547">Nucleotide-binding</keyword>
<dbReference type="SUPFAM" id="SSF52540">
    <property type="entry name" value="P-loop containing nucleoside triphosphate hydrolases"/>
    <property type="match status" value="1"/>
</dbReference>
<reference evidence="11 12" key="1">
    <citation type="submission" date="2020-02" db="EMBL/GenBank/DDBJ databases">
        <authorList>
            <person name="Zheng R.K."/>
            <person name="Sun C.M."/>
        </authorList>
    </citation>
    <scope>NUCLEOTIDE SEQUENCE [LARGE SCALE GENOMIC DNA]</scope>
    <source>
        <strain evidence="12">rifampicinis</strain>
    </source>
</reference>
<dbReference type="PROSITE" id="PS50893">
    <property type="entry name" value="ABC_TRANSPORTER_2"/>
    <property type="match status" value="1"/>
</dbReference>
<evidence type="ECO:0000256" key="7">
    <source>
        <dbReference type="ARBA" id="ARBA00023004"/>
    </source>
</evidence>
<organism evidence="11 12">
    <name type="scientific">Phototrophicus methaneseepsis</name>
    <dbReference type="NCBI Taxonomy" id="2710758"/>
    <lineage>
        <taxon>Bacteria</taxon>
        <taxon>Bacillati</taxon>
        <taxon>Chloroflexota</taxon>
        <taxon>Candidatus Thermofontia</taxon>
        <taxon>Phototrophicales</taxon>
        <taxon>Phototrophicaceae</taxon>
        <taxon>Phototrophicus</taxon>
    </lineage>
</organism>
<evidence type="ECO:0000313" key="12">
    <source>
        <dbReference type="Proteomes" id="UP000594468"/>
    </source>
</evidence>
<evidence type="ECO:0000256" key="9">
    <source>
        <dbReference type="ARBA" id="ARBA00023136"/>
    </source>
</evidence>
<evidence type="ECO:0000256" key="3">
    <source>
        <dbReference type="ARBA" id="ARBA00022475"/>
    </source>
</evidence>